<dbReference type="EMBL" id="JAJEQN010000020">
    <property type="protein sequence ID" value="MCC2221767.1"/>
    <property type="molecule type" value="Genomic_DNA"/>
</dbReference>
<sequence>MQRVKEALAAADKKTDIPISAAMGYAWSDDPDKDTEKLLQSADAKMYENKQMMKRLF</sequence>
<evidence type="ECO:0000313" key="2">
    <source>
        <dbReference type="Proteomes" id="UP001198200"/>
    </source>
</evidence>
<reference evidence="1 2" key="1">
    <citation type="submission" date="2021-10" db="EMBL/GenBank/DDBJ databases">
        <title>Anaerobic single-cell dispensing facilitates the cultivation of human gut bacteria.</title>
        <authorList>
            <person name="Afrizal A."/>
        </authorList>
    </citation>
    <scope>NUCLEOTIDE SEQUENCE [LARGE SCALE GENOMIC DNA]</scope>
    <source>
        <strain evidence="1 2">CLA-AA-H224</strain>
    </source>
</reference>
<name>A0AAE3E3X3_9FIRM</name>
<proteinExistence type="predicted"/>
<gene>
    <name evidence="1" type="ORF">LKD48_08995</name>
</gene>
<protein>
    <submittedName>
        <fullName evidence="1">Diguanylate cyclase</fullName>
    </submittedName>
</protein>
<dbReference type="RefSeq" id="WP_156501023.1">
    <property type="nucleotide sequence ID" value="NZ_JAJEQN010000020.1"/>
</dbReference>
<dbReference type="InterPro" id="IPR029787">
    <property type="entry name" value="Nucleotide_cyclase"/>
</dbReference>
<dbReference type="SUPFAM" id="SSF55073">
    <property type="entry name" value="Nucleotide cyclase"/>
    <property type="match status" value="1"/>
</dbReference>
<dbReference type="AlphaFoldDB" id="A0AAE3E3X3"/>
<keyword evidence="2" id="KW-1185">Reference proteome</keyword>
<accession>A0AAE3E3X3</accession>
<dbReference type="Proteomes" id="UP001198200">
    <property type="component" value="Unassembled WGS sequence"/>
</dbReference>
<dbReference type="Gene3D" id="3.30.70.270">
    <property type="match status" value="1"/>
</dbReference>
<dbReference type="InterPro" id="IPR043128">
    <property type="entry name" value="Rev_trsase/Diguanyl_cyclase"/>
</dbReference>
<comment type="caution">
    <text evidence="1">The sequence shown here is derived from an EMBL/GenBank/DDBJ whole genome shotgun (WGS) entry which is preliminary data.</text>
</comment>
<organism evidence="1 2">
    <name type="scientific">Anthropogastromicrobium aceti</name>
    <dbReference type="NCBI Taxonomy" id="2981768"/>
    <lineage>
        <taxon>Bacteria</taxon>
        <taxon>Bacillati</taxon>
        <taxon>Bacillota</taxon>
        <taxon>Clostridia</taxon>
        <taxon>Lachnospirales</taxon>
        <taxon>Lachnospiraceae</taxon>
        <taxon>Anthropogastromicrobium</taxon>
    </lineage>
</organism>
<evidence type="ECO:0000313" key="1">
    <source>
        <dbReference type="EMBL" id="MCC2221767.1"/>
    </source>
</evidence>